<evidence type="ECO:0000313" key="2">
    <source>
        <dbReference type="Proteomes" id="UP000295507"/>
    </source>
</evidence>
<accession>A0A4R3RAG5</accession>
<sequence>MVKHLPNLDAARPEYKVAMVNTAGIGDPVKDAPVPLTRRIVISHNPRSSWDWRCASPFPVVVSDESVTPSSRTGRLNG</sequence>
<reference evidence="1 2" key="1">
    <citation type="submission" date="2019-03" db="EMBL/GenBank/DDBJ databases">
        <title>Genomic Encyclopedia of Type Strains, Phase IV (KMG-V): Genome sequencing to study the core and pangenomes of soil and plant-associated prokaryotes.</title>
        <authorList>
            <person name="Whitman W."/>
        </authorList>
    </citation>
    <scope>NUCLEOTIDE SEQUENCE [LARGE SCALE GENOMIC DNA]</scope>
    <source>
        <strain evidence="1 2">IE4868</strain>
    </source>
</reference>
<dbReference type="AlphaFoldDB" id="A0A4R3RAG5"/>
<gene>
    <name evidence="1" type="ORF">EV129_12820</name>
</gene>
<comment type="caution">
    <text evidence="1">The sequence shown here is derived from an EMBL/GenBank/DDBJ whole genome shotgun (WGS) entry which is preliminary data.</text>
</comment>
<dbReference type="EMBL" id="SMBK01000028">
    <property type="protein sequence ID" value="TCU31394.1"/>
    <property type="molecule type" value="Genomic_DNA"/>
</dbReference>
<protein>
    <submittedName>
        <fullName evidence="1">Uncharacterized protein</fullName>
    </submittedName>
</protein>
<dbReference type="Proteomes" id="UP000295507">
    <property type="component" value="Unassembled WGS sequence"/>
</dbReference>
<organism evidence="1 2">
    <name type="scientific">Rhizobium azibense</name>
    <dbReference type="NCBI Taxonomy" id="1136135"/>
    <lineage>
        <taxon>Bacteria</taxon>
        <taxon>Pseudomonadati</taxon>
        <taxon>Pseudomonadota</taxon>
        <taxon>Alphaproteobacteria</taxon>
        <taxon>Hyphomicrobiales</taxon>
        <taxon>Rhizobiaceae</taxon>
        <taxon>Rhizobium/Agrobacterium group</taxon>
        <taxon>Rhizobium</taxon>
    </lineage>
</organism>
<name>A0A4R3RAG5_9HYPH</name>
<proteinExistence type="predicted"/>
<evidence type="ECO:0000313" key="1">
    <source>
        <dbReference type="EMBL" id="TCU31394.1"/>
    </source>
</evidence>